<dbReference type="SUPFAM" id="SSF46785">
    <property type="entry name" value="Winged helix' DNA-binding domain"/>
    <property type="match status" value="1"/>
</dbReference>
<keyword evidence="6" id="KW-1185">Reference proteome</keyword>
<evidence type="ECO:0000256" key="3">
    <source>
        <dbReference type="ARBA" id="ARBA00023163"/>
    </source>
</evidence>
<organism evidence="5 6">
    <name type="scientific">Amycolatopsis vancoresmycina DSM 44592</name>
    <dbReference type="NCBI Taxonomy" id="1292037"/>
    <lineage>
        <taxon>Bacteria</taxon>
        <taxon>Bacillati</taxon>
        <taxon>Actinomycetota</taxon>
        <taxon>Actinomycetes</taxon>
        <taxon>Pseudonocardiales</taxon>
        <taxon>Pseudonocardiaceae</taxon>
        <taxon>Amycolatopsis</taxon>
    </lineage>
</organism>
<dbReference type="InterPro" id="IPR036388">
    <property type="entry name" value="WH-like_DNA-bd_sf"/>
</dbReference>
<comment type="caution">
    <text evidence="5">The sequence shown here is derived from an EMBL/GenBank/DDBJ whole genome shotgun (WGS) entry which is preliminary data.</text>
</comment>
<keyword evidence="1" id="KW-0805">Transcription regulation</keyword>
<dbReference type="Gene3D" id="1.10.10.10">
    <property type="entry name" value="Winged helix-like DNA-binding domain superfamily/Winged helix DNA-binding domain"/>
    <property type="match status" value="1"/>
</dbReference>
<dbReference type="OrthoDB" id="4629660at2"/>
<dbReference type="Proteomes" id="UP000014139">
    <property type="component" value="Unassembled WGS sequence"/>
</dbReference>
<dbReference type="PANTHER" id="PTHR33164">
    <property type="entry name" value="TRANSCRIPTIONAL REGULATOR, MARR FAMILY"/>
    <property type="match status" value="1"/>
</dbReference>
<keyword evidence="2" id="KW-0238">DNA-binding</keyword>
<reference evidence="5 6" key="1">
    <citation type="submission" date="2013-02" db="EMBL/GenBank/DDBJ databases">
        <title>Draft genome sequence of Amycolatopsis vancoresmycina strain DSM 44592T.</title>
        <authorList>
            <person name="Kumar S."/>
            <person name="Kaur N."/>
            <person name="Kaur C."/>
            <person name="Raghava G.P.S."/>
            <person name="Mayilraj S."/>
        </authorList>
    </citation>
    <scope>NUCLEOTIDE SEQUENCE [LARGE SCALE GENOMIC DNA]</scope>
    <source>
        <strain evidence="5 6">DSM 44592</strain>
    </source>
</reference>
<evidence type="ECO:0000256" key="2">
    <source>
        <dbReference type="ARBA" id="ARBA00023125"/>
    </source>
</evidence>
<dbReference type="InterPro" id="IPR039422">
    <property type="entry name" value="MarR/SlyA-like"/>
</dbReference>
<evidence type="ECO:0000256" key="1">
    <source>
        <dbReference type="ARBA" id="ARBA00023015"/>
    </source>
</evidence>
<accession>R1I242</accession>
<dbReference type="EMBL" id="AOUO01000507">
    <property type="protein sequence ID" value="EOD64494.1"/>
    <property type="molecule type" value="Genomic_DNA"/>
</dbReference>
<evidence type="ECO:0000259" key="4">
    <source>
        <dbReference type="PROSITE" id="PS50995"/>
    </source>
</evidence>
<dbReference type="Pfam" id="PF12802">
    <property type="entry name" value="MarR_2"/>
    <property type="match status" value="1"/>
</dbReference>
<dbReference type="InterPro" id="IPR000835">
    <property type="entry name" value="HTH_MarR-typ"/>
</dbReference>
<keyword evidence="3" id="KW-0804">Transcription</keyword>
<proteinExistence type="predicted"/>
<dbReference type="RefSeq" id="WP_004558716.1">
    <property type="nucleotide sequence ID" value="NZ_AOUO01000507.1"/>
</dbReference>
<dbReference type="eggNOG" id="COG1846">
    <property type="taxonomic scope" value="Bacteria"/>
</dbReference>
<dbReference type="PANTHER" id="PTHR33164:SF64">
    <property type="entry name" value="TRANSCRIPTIONAL REGULATOR SLYA"/>
    <property type="match status" value="1"/>
</dbReference>
<sequence>MREDVAAGPQAGTSLTSALTTAARGVAAVVEAVLKPDGLGLDHWLVLQALAAGEGLTMTELAGDTLVTGPTLTRVVDRLVTNALVYREVAPEDRRRVRVYLSPRGKAAHKRLAARVHETEERLLTGHDEGFVTALTALRQAAKDG</sequence>
<evidence type="ECO:0000313" key="6">
    <source>
        <dbReference type="Proteomes" id="UP000014139"/>
    </source>
</evidence>
<dbReference type="PATRIC" id="fig|1292037.4.peg.5932"/>
<dbReference type="PROSITE" id="PS50995">
    <property type="entry name" value="HTH_MARR_2"/>
    <property type="match status" value="1"/>
</dbReference>
<dbReference type="GO" id="GO:0003700">
    <property type="term" value="F:DNA-binding transcription factor activity"/>
    <property type="evidence" value="ECO:0007669"/>
    <property type="project" value="InterPro"/>
</dbReference>
<dbReference type="GO" id="GO:0003677">
    <property type="term" value="F:DNA binding"/>
    <property type="evidence" value="ECO:0007669"/>
    <property type="project" value="UniProtKB-KW"/>
</dbReference>
<dbReference type="SMART" id="SM00347">
    <property type="entry name" value="HTH_MARR"/>
    <property type="match status" value="1"/>
</dbReference>
<name>R1I242_9PSEU</name>
<gene>
    <name evidence="5" type="ORF">H480_31551</name>
</gene>
<dbReference type="AlphaFoldDB" id="R1I242"/>
<feature type="domain" description="HTH marR-type" evidence="4">
    <location>
        <begin position="12"/>
        <end position="144"/>
    </location>
</feature>
<dbReference type="InterPro" id="IPR036390">
    <property type="entry name" value="WH_DNA-bd_sf"/>
</dbReference>
<protein>
    <recommendedName>
        <fullName evidence="4">HTH marR-type domain-containing protein</fullName>
    </recommendedName>
</protein>
<evidence type="ECO:0000313" key="5">
    <source>
        <dbReference type="EMBL" id="EOD64494.1"/>
    </source>
</evidence>
<dbReference type="GO" id="GO:0006950">
    <property type="term" value="P:response to stress"/>
    <property type="evidence" value="ECO:0007669"/>
    <property type="project" value="TreeGrafter"/>
</dbReference>